<keyword evidence="1" id="KW-0472">Membrane</keyword>
<feature type="transmembrane region" description="Helical" evidence="1">
    <location>
        <begin position="199"/>
        <end position="218"/>
    </location>
</feature>
<feature type="transmembrane region" description="Helical" evidence="1">
    <location>
        <begin position="108"/>
        <end position="133"/>
    </location>
</feature>
<gene>
    <name evidence="3" type="ORF">GCM10025751_31830</name>
</gene>
<reference evidence="3 4" key="1">
    <citation type="journal article" date="2019" name="Int. J. Syst. Evol. Microbiol.">
        <title>The Global Catalogue of Microorganisms (GCM) 10K type strain sequencing project: providing services to taxonomists for standard genome sequencing and annotation.</title>
        <authorList>
            <consortium name="The Broad Institute Genomics Platform"/>
            <consortium name="The Broad Institute Genome Sequencing Center for Infectious Disease"/>
            <person name="Wu L."/>
            <person name="Ma J."/>
        </authorList>
    </citation>
    <scope>NUCLEOTIDE SEQUENCE [LARGE SCALE GENOMIC DNA]</scope>
    <source>
        <strain evidence="3 4">JCM 17504</strain>
    </source>
</reference>
<dbReference type="RefSeq" id="WP_227778456.1">
    <property type="nucleotide sequence ID" value="NZ_BAABKX010000013.1"/>
</dbReference>
<feature type="transmembrane region" description="Helical" evidence="1">
    <location>
        <begin position="72"/>
        <end position="96"/>
    </location>
</feature>
<dbReference type="PANTHER" id="PTHR35342">
    <property type="entry name" value="TRICARBOXYLIC TRANSPORT PROTEIN"/>
    <property type="match status" value="1"/>
</dbReference>
<feature type="transmembrane region" description="Helical" evidence="1">
    <location>
        <begin position="139"/>
        <end position="163"/>
    </location>
</feature>
<evidence type="ECO:0000313" key="4">
    <source>
        <dbReference type="Proteomes" id="UP001501729"/>
    </source>
</evidence>
<proteinExistence type="predicted"/>
<feature type="transmembrane region" description="Helical" evidence="1">
    <location>
        <begin position="360"/>
        <end position="384"/>
    </location>
</feature>
<comment type="caution">
    <text evidence="3">The sequence shown here is derived from an EMBL/GenBank/DDBJ whole genome shotgun (WGS) entry which is preliminary data.</text>
</comment>
<evidence type="ECO:0000259" key="2">
    <source>
        <dbReference type="Pfam" id="PF01970"/>
    </source>
</evidence>
<keyword evidence="4" id="KW-1185">Reference proteome</keyword>
<protein>
    <submittedName>
        <fullName evidence="3">Tripartite tricarboxylate transporter permease</fullName>
    </submittedName>
</protein>
<feature type="transmembrane region" description="Helical" evidence="1">
    <location>
        <begin position="415"/>
        <end position="443"/>
    </location>
</feature>
<feature type="domain" description="DUF112" evidence="2">
    <location>
        <begin position="22"/>
        <end position="440"/>
    </location>
</feature>
<feature type="transmembrane region" description="Helical" evidence="1">
    <location>
        <begin position="317"/>
        <end position="339"/>
    </location>
</feature>
<keyword evidence="1" id="KW-1133">Transmembrane helix</keyword>
<feature type="transmembrane region" description="Helical" evidence="1">
    <location>
        <begin position="390"/>
        <end position="408"/>
    </location>
</feature>
<dbReference type="PANTHER" id="PTHR35342:SF5">
    <property type="entry name" value="TRICARBOXYLIC TRANSPORT PROTEIN"/>
    <property type="match status" value="1"/>
</dbReference>
<dbReference type="Pfam" id="PF01970">
    <property type="entry name" value="TctA"/>
    <property type="match status" value="1"/>
</dbReference>
<feature type="transmembrane region" description="Helical" evidence="1">
    <location>
        <begin position="463"/>
        <end position="488"/>
    </location>
</feature>
<organism evidence="3 4">
    <name type="scientific">Haladaptatus pallidirubidus</name>
    <dbReference type="NCBI Taxonomy" id="1008152"/>
    <lineage>
        <taxon>Archaea</taxon>
        <taxon>Methanobacteriati</taxon>
        <taxon>Methanobacteriota</taxon>
        <taxon>Stenosarchaea group</taxon>
        <taxon>Halobacteria</taxon>
        <taxon>Halobacteriales</taxon>
        <taxon>Haladaptataceae</taxon>
        <taxon>Haladaptatus</taxon>
    </lineage>
</organism>
<dbReference type="GeneID" id="68616765"/>
<feature type="transmembrane region" description="Helical" evidence="1">
    <location>
        <begin position="44"/>
        <end position="66"/>
    </location>
</feature>
<dbReference type="EMBL" id="BAABKX010000013">
    <property type="protein sequence ID" value="GAA5053940.1"/>
    <property type="molecule type" value="Genomic_DNA"/>
</dbReference>
<accession>A0AAV3UJM9</accession>
<dbReference type="InterPro" id="IPR002823">
    <property type="entry name" value="DUF112_TM"/>
</dbReference>
<dbReference type="AlphaFoldDB" id="A0AAV3UJM9"/>
<evidence type="ECO:0000313" key="3">
    <source>
        <dbReference type="EMBL" id="GAA5053940.1"/>
    </source>
</evidence>
<feature type="transmembrane region" description="Helical" evidence="1">
    <location>
        <begin position="20"/>
        <end position="37"/>
    </location>
</feature>
<sequence length="497" mass="51386">MAGIIGPLIEAADTLLTWPTPLWVVVGLILGMIAGALPGVGSSLGMAIVLPLTLPLGPINALVLLVSMYSGAMYGGSISAILVNVPGTGAAAATTFDGYPMSKQGRAVEALSISATSSAIGGFLSVLTLILLSPVLIEVVLLFGTPEYFLMAVLGLSMIGVVAHGSVVKAIVAGAFGMMLTTIGIAPNSPELRYTFGMLSLYDGIDFIAALIGMFAIAEMIKLSAQSGGIAERGIKLTGNVFNGVRAAIRRPITIIKSSFIGMFIGAVPGSGATVANFISYGEAMRSSDNSDDFGSGKPDGVIASEASNNGTIGGSLIPTISFGIPGSGSTAVLLGGLLMHGLRPGPQLFQTQLATTYTFMLALLVGNIFILLVGVFLVTRLGLLTKIDTHYIVPTIVVLSLVGGYTLRTNWIDVATVVGLGLFGYLMVKYDYSIIAFVLGVVLGPIAEENLLRSLQLSGGSYSIFVTKPLSLVIVIAILVILFGPAIKPRIERLIS</sequence>
<evidence type="ECO:0000256" key="1">
    <source>
        <dbReference type="SAM" id="Phobius"/>
    </source>
</evidence>
<feature type="transmembrane region" description="Helical" evidence="1">
    <location>
        <begin position="170"/>
        <end position="187"/>
    </location>
</feature>
<dbReference type="Proteomes" id="UP001501729">
    <property type="component" value="Unassembled WGS sequence"/>
</dbReference>
<name>A0AAV3UJM9_9EURY</name>
<feature type="transmembrane region" description="Helical" evidence="1">
    <location>
        <begin position="260"/>
        <end position="281"/>
    </location>
</feature>
<keyword evidence="1" id="KW-0812">Transmembrane</keyword>